<evidence type="ECO:0000256" key="1">
    <source>
        <dbReference type="SAM" id="MobiDB-lite"/>
    </source>
</evidence>
<sequence>MLSTLFSEQFFQQFHFLRPWWGMLFFVLAFLIWQNKQSKNSSAKDNKAFAPHIYDELIATKEAQKKITPKALAWFILGLMTIALMGPSWQRQPSPFLEDASVLFVVLDTSDSMATEDVQPSRIERAKHKVEDLLNTRDTGFASLIVYAGTAHTVLPLTNDKGILINYLSGVSTEIMPVTGKFADNALRLIEQVPVDEQTPATVLLITDGITSEDQIAYAKFFEQHPYQLLVYGVGLTQEEQDAQGLSYATLAETSLQNLVDETGGYYQKITVNKSDVETLVNKTKNYFVVADEKHAPWIDGGYWLVFPAMLFYLLWFRKGWTIRWSSFVLAFVLIMPSTPSYAAQGDFVSYWFTPNQQGQWYFFTKDYAKAARSFEDTYWKATSYYMNEEWDLAAQYFSRLKTKEARFALANTYAHSESYWEAEEIYLALLEEDPGWAEAKNNHKLVQIIIEAKDRMSQSQQQEDGETSKDADEEQNEKFKKSKGRKEQVNRRKQVVEQYSADEILNDPSLNEMWMKNVQKDPAEFLANKFQIQVNKGQK</sequence>
<comment type="caution">
    <text evidence="4">The sequence shown here is derived from an EMBL/GenBank/DDBJ whole genome shotgun (WGS) entry which is preliminary data.</text>
</comment>
<keyword evidence="2" id="KW-0812">Transmembrane</keyword>
<dbReference type="InterPro" id="IPR036465">
    <property type="entry name" value="vWFA_dom_sf"/>
</dbReference>
<gene>
    <name evidence="4" type="ORF">theurythT_18130</name>
</gene>
<feature type="domain" description="VWFA" evidence="3">
    <location>
        <begin position="102"/>
        <end position="288"/>
    </location>
</feature>
<accession>A0ABQ6H2F1</accession>
<evidence type="ECO:0000313" key="5">
    <source>
        <dbReference type="Proteomes" id="UP001157133"/>
    </source>
</evidence>
<organism evidence="4 5">
    <name type="scientific">Thalassotalea eurytherma</name>
    <dbReference type="NCBI Taxonomy" id="1144278"/>
    <lineage>
        <taxon>Bacteria</taxon>
        <taxon>Pseudomonadati</taxon>
        <taxon>Pseudomonadota</taxon>
        <taxon>Gammaproteobacteria</taxon>
        <taxon>Alteromonadales</taxon>
        <taxon>Colwelliaceae</taxon>
        <taxon>Thalassotalea</taxon>
    </lineage>
</organism>
<dbReference type="Gene3D" id="3.40.50.410">
    <property type="entry name" value="von Willebrand factor, type A domain"/>
    <property type="match status" value="1"/>
</dbReference>
<keyword evidence="2" id="KW-1133">Transmembrane helix</keyword>
<dbReference type="PANTHER" id="PTHR22550:SF14">
    <property type="entry name" value="VWFA DOMAIN-CONTAINING PROTEIN"/>
    <property type="match status" value="1"/>
</dbReference>
<feature type="transmembrane region" description="Helical" evidence="2">
    <location>
        <begin position="71"/>
        <end position="89"/>
    </location>
</feature>
<feature type="transmembrane region" description="Helical" evidence="2">
    <location>
        <begin position="16"/>
        <end position="33"/>
    </location>
</feature>
<dbReference type="Proteomes" id="UP001157133">
    <property type="component" value="Unassembled WGS sequence"/>
</dbReference>
<evidence type="ECO:0000259" key="3">
    <source>
        <dbReference type="PROSITE" id="PS50234"/>
    </source>
</evidence>
<reference evidence="4 5" key="1">
    <citation type="submission" date="2023-03" db="EMBL/GenBank/DDBJ databases">
        <title>Draft genome sequence of Thalassotalea eurytherma JCM 18482T.</title>
        <authorList>
            <person name="Sawabe T."/>
        </authorList>
    </citation>
    <scope>NUCLEOTIDE SEQUENCE [LARGE SCALE GENOMIC DNA]</scope>
    <source>
        <strain evidence="4 5">JCM 18482</strain>
    </source>
</reference>
<keyword evidence="2" id="KW-0472">Membrane</keyword>
<dbReference type="RefSeq" id="WP_284207717.1">
    <property type="nucleotide sequence ID" value="NZ_BSSU01000008.1"/>
</dbReference>
<dbReference type="SUPFAM" id="SSF48452">
    <property type="entry name" value="TPR-like"/>
    <property type="match status" value="1"/>
</dbReference>
<evidence type="ECO:0000256" key="2">
    <source>
        <dbReference type="SAM" id="Phobius"/>
    </source>
</evidence>
<dbReference type="SMART" id="SM00327">
    <property type="entry name" value="VWA"/>
    <property type="match status" value="1"/>
</dbReference>
<dbReference type="EMBL" id="BSSU01000008">
    <property type="protein sequence ID" value="GLX82361.1"/>
    <property type="molecule type" value="Genomic_DNA"/>
</dbReference>
<proteinExistence type="predicted"/>
<keyword evidence="5" id="KW-1185">Reference proteome</keyword>
<protein>
    <submittedName>
        <fullName evidence="4">Transporter</fullName>
    </submittedName>
</protein>
<evidence type="ECO:0000313" key="4">
    <source>
        <dbReference type="EMBL" id="GLX82361.1"/>
    </source>
</evidence>
<dbReference type="Gene3D" id="1.25.40.10">
    <property type="entry name" value="Tetratricopeptide repeat domain"/>
    <property type="match status" value="1"/>
</dbReference>
<dbReference type="PANTHER" id="PTHR22550">
    <property type="entry name" value="SPORE GERMINATION PROTEIN"/>
    <property type="match status" value="1"/>
</dbReference>
<dbReference type="Pfam" id="PF13519">
    <property type="entry name" value="VWA_2"/>
    <property type="match status" value="1"/>
</dbReference>
<dbReference type="InterPro" id="IPR002035">
    <property type="entry name" value="VWF_A"/>
</dbReference>
<dbReference type="InterPro" id="IPR011990">
    <property type="entry name" value="TPR-like_helical_dom_sf"/>
</dbReference>
<feature type="region of interest" description="Disordered" evidence="1">
    <location>
        <begin position="457"/>
        <end position="501"/>
    </location>
</feature>
<dbReference type="InterPro" id="IPR050768">
    <property type="entry name" value="UPF0353/GerABKA_families"/>
</dbReference>
<dbReference type="SUPFAM" id="SSF53300">
    <property type="entry name" value="vWA-like"/>
    <property type="match status" value="1"/>
</dbReference>
<dbReference type="PROSITE" id="PS50234">
    <property type="entry name" value="VWFA"/>
    <property type="match status" value="1"/>
</dbReference>
<name>A0ABQ6H2F1_9GAMM</name>